<dbReference type="AlphaFoldDB" id="A0A8H2ZQH8"/>
<comment type="caution">
    <text evidence="1">The sequence shown here is derived from an EMBL/GenBank/DDBJ whole genome shotgun (WGS) entry which is preliminary data.</text>
</comment>
<accession>A0A8H2ZQH8</accession>
<proteinExistence type="predicted"/>
<dbReference type="OrthoDB" id="498204at2759"/>
<sequence>GQHWTRYKMHCLYWFELHVREWNKPRELGSYFELRSKVIRLVSSLGGIRRMFCGVIAVFSVFSVSTSQNKTHVSKGIGLPETLSWIGSAISSVKFIRRGAMRQIDATDMLIVAGPWPSKSRLVPIWCFSKLQEEIRGKTEVDQKLIVLKAIINHFPAIKNGEFVLGQACFRPQIRKHGEGEAVSLVAGGVPCVTGLWIAAVYDWDVGWYFILRYHLPTAKEKGEWQRAV</sequence>
<evidence type="ECO:0000313" key="1">
    <source>
        <dbReference type="EMBL" id="CAD6447827.1"/>
    </source>
</evidence>
<name>A0A8H2ZQH8_9HELO</name>
<dbReference type="Proteomes" id="UP000624404">
    <property type="component" value="Unassembled WGS sequence"/>
</dbReference>
<gene>
    <name evidence="1" type="ORF">SCLTRI_LOCUS7619</name>
</gene>
<evidence type="ECO:0000313" key="2">
    <source>
        <dbReference type="Proteomes" id="UP000624404"/>
    </source>
</evidence>
<protein>
    <submittedName>
        <fullName evidence="1">515db884-cb3a-49d9-9cde-06cfafec9eaa</fullName>
    </submittedName>
</protein>
<feature type="non-terminal residue" evidence="1">
    <location>
        <position position="1"/>
    </location>
</feature>
<organism evidence="1 2">
    <name type="scientific">Sclerotinia trifoliorum</name>
    <dbReference type="NCBI Taxonomy" id="28548"/>
    <lineage>
        <taxon>Eukaryota</taxon>
        <taxon>Fungi</taxon>
        <taxon>Dikarya</taxon>
        <taxon>Ascomycota</taxon>
        <taxon>Pezizomycotina</taxon>
        <taxon>Leotiomycetes</taxon>
        <taxon>Helotiales</taxon>
        <taxon>Sclerotiniaceae</taxon>
        <taxon>Sclerotinia</taxon>
    </lineage>
</organism>
<keyword evidence="2" id="KW-1185">Reference proteome</keyword>
<reference evidence="1" key="1">
    <citation type="submission" date="2020-10" db="EMBL/GenBank/DDBJ databases">
        <authorList>
            <person name="Kusch S."/>
        </authorList>
    </citation>
    <scope>NUCLEOTIDE SEQUENCE</scope>
    <source>
        <strain evidence="1">SwB9</strain>
    </source>
</reference>
<dbReference type="EMBL" id="CAJHIA010000030">
    <property type="protein sequence ID" value="CAD6447827.1"/>
    <property type="molecule type" value="Genomic_DNA"/>
</dbReference>